<sequence>MTSRAKSKPRREPINQSSGTRHVVLPWRRVLFAGGGVMVNLHHFAHWYPTAAYLYVLWLDALSLAWEYLRRHPDYRLDWLRRHRRPEAAHRWGLRLLEDPALDARDAHPAWLPGHAAVVQLYPDADPPEDATAFAFWRIPGHKHLLHDGKGLALIARSPGHCLRFALAPGLEDGMAVAYAHRGSAVAAARNQPSSVGLAVVKPRPTSAALLELHTLQALDAILAGASLRDVGEGLFGADAVADWYSDGGLRSKVRRLVRRGDALMRGGYRRLAQLPPLEKGRFEDDAKRP</sequence>
<dbReference type="Pfam" id="PF22791">
    <property type="entry name" value="DUF7011"/>
    <property type="match status" value="1"/>
</dbReference>
<dbReference type="eggNOG" id="COG5419">
    <property type="taxonomic scope" value="Bacteria"/>
</dbReference>
<dbReference type="KEGG" id="rme:Rmet_1252"/>
<feature type="domain" description="Transcriptional regulator-like" evidence="2">
    <location>
        <begin position="47"/>
        <end position="95"/>
    </location>
</feature>
<dbReference type="InterPro" id="IPR045465">
    <property type="entry name" value="Trans_reg_dom"/>
</dbReference>
<accession>Q1LNY9</accession>
<dbReference type="EMBL" id="CP000352">
    <property type="protein sequence ID" value="ABF08137.1"/>
    <property type="molecule type" value="Genomic_DNA"/>
</dbReference>
<dbReference type="HOGENOM" id="CLU_1080626_0_0_4"/>
<name>Q1LNY9_CUPMC</name>
<reference evidence="5" key="1">
    <citation type="journal article" date="2010" name="PLoS ONE">
        <title>The complete genome sequence of Cupriavidus metallidurans strain CH34, a master survivalist in harsh and anthropogenic environments.</title>
        <authorList>
            <person name="Janssen P.J."/>
            <person name="Van Houdt R."/>
            <person name="Moors H."/>
            <person name="Monsieurs P."/>
            <person name="Morin N."/>
            <person name="Michaux A."/>
            <person name="Benotmane M.A."/>
            <person name="Leys N."/>
            <person name="Vallaeys T."/>
            <person name="Lapidus A."/>
            <person name="Monchy S."/>
            <person name="Medigue C."/>
            <person name="Taghavi S."/>
            <person name="McCorkle S."/>
            <person name="Dunn J."/>
            <person name="van der Lelie D."/>
            <person name="Mergeay M."/>
        </authorList>
    </citation>
    <scope>NUCLEOTIDE SEQUENCE [LARGE SCALE GENOMIC DNA]</scope>
    <source>
        <strain evidence="5">ATCC 43123 / DSM 2839 / NBRC 102507 / CH34</strain>
    </source>
</reference>
<dbReference type="Proteomes" id="UP000002429">
    <property type="component" value="Chromosome"/>
</dbReference>
<evidence type="ECO:0000313" key="4">
    <source>
        <dbReference type="EMBL" id="ABF08137.1"/>
    </source>
</evidence>
<protein>
    <recommendedName>
        <fullName evidence="6">DUF2285 domain-containing protein</fullName>
    </recommendedName>
</protein>
<evidence type="ECO:0000259" key="2">
    <source>
        <dbReference type="Pfam" id="PF20109"/>
    </source>
</evidence>
<organism evidence="4 5">
    <name type="scientific">Cupriavidus metallidurans (strain ATCC 43123 / DSM 2839 / NBRC 102507 / CH34)</name>
    <name type="common">Ralstonia metallidurans</name>
    <dbReference type="NCBI Taxonomy" id="266264"/>
    <lineage>
        <taxon>Bacteria</taxon>
        <taxon>Pseudomonadati</taxon>
        <taxon>Pseudomonadota</taxon>
        <taxon>Betaproteobacteria</taxon>
        <taxon>Burkholderiales</taxon>
        <taxon>Burkholderiaceae</taxon>
        <taxon>Cupriavidus</taxon>
    </lineage>
</organism>
<evidence type="ECO:0000259" key="1">
    <source>
        <dbReference type="Pfam" id="PF10074"/>
    </source>
</evidence>
<feature type="domain" description="T6SS Transcription factor RovC-like DNA binding" evidence="1">
    <location>
        <begin position="194"/>
        <end position="274"/>
    </location>
</feature>
<dbReference type="Pfam" id="PF20109">
    <property type="entry name" value="Trans_reg_dom"/>
    <property type="match status" value="1"/>
</dbReference>
<keyword evidence="5" id="KW-1185">Reference proteome</keyword>
<dbReference type="InterPro" id="IPR053895">
    <property type="entry name" value="DUF7011"/>
</dbReference>
<feature type="domain" description="DUF7011" evidence="3">
    <location>
        <begin position="117"/>
        <end position="163"/>
    </location>
</feature>
<evidence type="ECO:0000313" key="5">
    <source>
        <dbReference type="Proteomes" id="UP000002429"/>
    </source>
</evidence>
<evidence type="ECO:0000259" key="3">
    <source>
        <dbReference type="Pfam" id="PF22791"/>
    </source>
</evidence>
<dbReference type="AlphaFoldDB" id="Q1LNY9"/>
<gene>
    <name evidence="4" type="ordered locus">Rmet_1252</name>
</gene>
<dbReference type="STRING" id="266264.Rmet_1252"/>
<proteinExistence type="predicted"/>
<evidence type="ECO:0008006" key="6">
    <source>
        <dbReference type="Google" id="ProtNLM"/>
    </source>
</evidence>
<dbReference type="Pfam" id="PF10074">
    <property type="entry name" value="RovC_DNA-bd"/>
    <property type="match status" value="1"/>
</dbReference>
<dbReference type="InterPro" id="IPR018754">
    <property type="entry name" value="RovC-like_DNA-bd"/>
</dbReference>